<gene>
    <name evidence="1" type="ORF">ACFO6W_10120</name>
</gene>
<comment type="caution">
    <text evidence="1">The sequence shown here is derived from an EMBL/GenBank/DDBJ whole genome shotgun (WGS) entry which is preliminary data.</text>
</comment>
<evidence type="ECO:0000313" key="2">
    <source>
        <dbReference type="Proteomes" id="UP001596023"/>
    </source>
</evidence>
<name>A0ABV9KVP4_9BACT</name>
<reference evidence="2" key="1">
    <citation type="journal article" date="2019" name="Int. J. Syst. Evol. Microbiol.">
        <title>The Global Catalogue of Microorganisms (GCM) 10K type strain sequencing project: providing services to taxonomists for standard genome sequencing and annotation.</title>
        <authorList>
            <consortium name="The Broad Institute Genomics Platform"/>
            <consortium name="The Broad Institute Genome Sequencing Center for Infectious Disease"/>
            <person name="Wu L."/>
            <person name="Ma J."/>
        </authorList>
    </citation>
    <scope>NUCLEOTIDE SEQUENCE [LARGE SCALE GENOMIC DNA]</scope>
    <source>
        <strain evidence="2">CCUG 66188</strain>
    </source>
</reference>
<sequence>MKKPNLSYNNYFPFYTRNIFGDKKYCYSIKTTIHISRERGILISLEYELKKLKKISIKRIEDRNKLYNAMDKDTHITYIDFAKDVNTAYRYISGALRILTPEPAYRKTFIGLSSYFKFNPEMELEIDHWQREINLHYGKFEYKIVDGKKVKESKERVDDGSEETAMMKRIDTFLRVYEDHKTYQEIDNDYFNKQLDDEWDYIVEYFEAPKYIRKNEYRV</sequence>
<proteinExistence type="predicted"/>
<dbReference type="RefSeq" id="WP_379995948.1">
    <property type="nucleotide sequence ID" value="NZ_JBHSGN010000067.1"/>
</dbReference>
<keyword evidence="2" id="KW-1185">Reference proteome</keyword>
<evidence type="ECO:0000313" key="1">
    <source>
        <dbReference type="EMBL" id="MFC4674051.1"/>
    </source>
</evidence>
<dbReference type="Proteomes" id="UP001596023">
    <property type="component" value="Unassembled WGS sequence"/>
</dbReference>
<accession>A0ABV9KVP4</accession>
<dbReference type="EMBL" id="JBHSGN010000067">
    <property type="protein sequence ID" value="MFC4674051.1"/>
    <property type="molecule type" value="Genomic_DNA"/>
</dbReference>
<protein>
    <submittedName>
        <fullName evidence="1">Uncharacterized protein</fullName>
    </submittedName>
</protein>
<organism evidence="1 2">
    <name type="scientific">Dysgonomonas termitidis</name>
    <dbReference type="NCBI Taxonomy" id="1516126"/>
    <lineage>
        <taxon>Bacteria</taxon>
        <taxon>Pseudomonadati</taxon>
        <taxon>Bacteroidota</taxon>
        <taxon>Bacteroidia</taxon>
        <taxon>Bacteroidales</taxon>
        <taxon>Dysgonomonadaceae</taxon>
        <taxon>Dysgonomonas</taxon>
    </lineage>
</organism>